<keyword evidence="4" id="KW-1185">Reference proteome</keyword>
<organism evidence="3 4">
    <name type="scientific">Prunus yedoensis var. nudiflora</name>
    <dbReference type="NCBI Taxonomy" id="2094558"/>
    <lineage>
        <taxon>Eukaryota</taxon>
        <taxon>Viridiplantae</taxon>
        <taxon>Streptophyta</taxon>
        <taxon>Embryophyta</taxon>
        <taxon>Tracheophyta</taxon>
        <taxon>Spermatophyta</taxon>
        <taxon>Magnoliopsida</taxon>
        <taxon>eudicotyledons</taxon>
        <taxon>Gunneridae</taxon>
        <taxon>Pentapetalae</taxon>
        <taxon>rosids</taxon>
        <taxon>fabids</taxon>
        <taxon>Rosales</taxon>
        <taxon>Rosaceae</taxon>
        <taxon>Amygdaloideae</taxon>
        <taxon>Amygdaleae</taxon>
        <taxon>Prunus</taxon>
    </lineage>
</organism>
<gene>
    <name evidence="3" type="ORF">Pyn_05854</name>
</gene>
<proteinExistence type="predicted"/>
<sequence length="150" mass="16494">MESEFFVYNQSDDMDVIIFYGCNSKNSTPKLANWFHCNNNLAFNDSYYLIGPVPLDPIMSTFKCEIAMTVPILKTAAAKLVANRSLFQKAINEGFTVNYTNPYDNQCAQCLGVNGLCGFDSGSSRPVCICGNRVCDPAGSRKAIAIGEYI</sequence>
<dbReference type="PANTHER" id="PTHR33138">
    <property type="entry name" value="OS01G0690200 PROTEIN"/>
    <property type="match status" value="1"/>
</dbReference>
<name>A0A314UNL1_PRUYE</name>
<keyword evidence="3" id="KW-0418">Kinase</keyword>
<dbReference type="PANTHER" id="PTHR33138:SF90">
    <property type="entry name" value="WALL-ASSOCIATED RECEPTOR KINASE GALACTURONAN-BINDING DOMAIN-CONTAINING PROTEIN"/>
    <property type="match status" value="1"/>
</dbReference>
<protein>
    <submittedName>
        <fullName evidence="3">LEAF RUST 10 DISEASE-RESISTANCE LOCUS RECEPTOR-LIKE PROTEIN KINASE-like 1.4 isoform X5</fullName>
    </submittedName>
</protein>
<dbReference type="AlphaFoldDB" id="A0A314UNL1"/>
<dbReference type="Pfam" id="PF14380">
    <property type="entry name" value="WAK_assoc"/>
    <property type="match status" value="1"/>
</dbReference>
<keyword evidence="3" id="KW-0675">Receptor</keyword>
<keyword evidence="3" id="KW-0808">Transferase</keyword>
<evidence type="ECO:0000256" key="1">
    <source>
        <dbReference type="ARBA" id="ARBA00023180"/>
    </source>
</evidence>
<keyword evidence="1" id="KW-0325">Glycoprotein</keyword>
<dbReference type="OrthoDB" id="1303655at2759"/>
<accession>A0A314UNL1</accession>
<reference evidence="3 4" key="1">
    <citation type="submission" date="2018-02" db="EMBL/GenBank/DDBJ databases">
        <title>Draft genome of wild Prunus yedoensis var. nudiflora.</title>
        <authorList>
            <person name="Baek S."/>
            <person name="Kim J.-H."/>
            <person name="Choi K."/>
            <person name="Kim G.-B."/>
            <person name="Cho A."/>
            <person name="Jang H."/>
            <person name="Shin C.-H."/>
            <person name="Yu H.-J."/>
            <person name="Mun J.-H."/>
        </authorList>
    </citation>
    <scope>NUCLEOTIDE SEQUENCE [LARGE SCALE GENOMIC DNA]</scope>
    <source>
        <strain evidence="4">cv. Jeju island</strain>
        <tissue evidence="3">Leaf</tissue>
    </source>
</reference>
<evidence type="ECO:0000313" key="3">
    <source>
        <dbReference type="EMBL" id="PQM38242.1"/>
    </source>
</evidence>
<dbReference type="GO" id="GO:0016301">
    <property type="term" value="F:kinase activity"/>
    <property type="evidence" value="ECO:0007669"/>
    <property type="project" value="UniProtKB-KW"/>
</dbReference>
<comment type="caution">
    <text evidence="3">The sequence shown here is derived from an EMBL/GenBank/DDBJ whole genome shotgun (WGS) entry which is preliminary data.</text>
</comment>
<dbReference type="EMBL" id="PJQY01003333">
    <property type="protein sequence ID" value="PQM38242.1"/>
    <property type="molecule type" value="Genomic_DNA"/>
</dbReference>
<evidence type="ECO:0000313" key="4">
    <source>
        <dbReference type="Proteomes" id="UP000250321"/>
    </source>
</evidence>
<dbReference type="Proteomes" id="UP000250321">
    <property type="component" value="Unassembled WGS sequence"/>
</dbReference>
<feature type="domain" description="Wall-associated receptor kinase C-terminal" evidence="2">
    <location>
        <begin position="59"/>
        <end position="132"/>
    </location>
</feature>
<evidence type="ECO:0000259" key="2">
    <source>
        <dbReference type="Pfam" id="PF14380"/>
    </source>
</evidence>
<dbReference type="InterPro" id="IPR032872">
    <property type="entry name" value="WAK_assoc_C"/>
</dbReference>